<evidence type="ECO:0000313" key="2">
    <source>
        <dbReference type="EMBL" id="KAK1765392.1"/>
    </source>
</evidence>
<keyword evidence="3" id="KW-1185">Reference proteome</keyword>
<evidence type="ECO:0000256" key="1">
    <source>
        <dbReference type="SAM" id="Phobius"/>
    </source>
</evidence>
<protein>
    <recommendedName>
        <fullName evidence="4">Glycosyl transferase CAP10 domain-containing protein</fullName>
    </recommendedName>
</protein>
<evidence type="ECO:0008006" key="4">
    <source>
        <dbReference type="Google" id="ProtNLM"/>
    </source>
</evidence>
<evidence type="ECO:0000313" key="3">
    <source>
        <dbReference type="Proteomes" id="UP001244011"/>
    </source>
</evidence>
<reference evidence="2" key="1">
    <citation type="submission" date="2023-06" db="EMBL/GenBank/DDBJ databases">
        <title>Genome-scale phylogeny and comparative genomics of the fungal order Sordariales.</title>
        <authorList>
            <consortium name="Lawrence Berkeley National Laboratory"/>
            <person name="Hensen N."/>
            <person name="Bonometti L."/>
            <person name="Westerberg I."/>
            <person name="Brannstrom I.O."/>
            <person name="Guillou S."/>
            <person name="Cros-Aarteil S."/>
            <person name="Calhoun S."/>
            <person name="Haridas S."/>
            <person name="Kuo A."/>
            <person name="Mondo S."/>
            <person name="Pangilinan J."/>
            <person name="Riley R."/>
            <person name="Labutti K."/>
            <person name="Andreopoulos B."/>
            <person name="Lipzen A."/>
            <person name="Chen C."/>
            <person name="Yanf M."/>
            <person name="Daum C."/>
            <person name="Ng V."/>
            <person name="Clum A."/>
            <person name="Steindorff A."/>
            <person name="Ohm R."/>
            <person name="Martin F."/>
            <person name="Silar P."/>
            <person name="Natvig D."/>
            <person name="Lalanne C."/>
            <person name="Gautier V."/>
            <person name="Ament-Velasquez S.L."/>
            <person name="Kruys A."/>
            <person name="Hutchinson M.I."/>
            <person name="Powell A.J."/>
            <person name="Barry K."/>
            <person name="Miller A.N."/>
            <person name="Grigoriev I.V."/>
            <person name="Debuchy R."/>
            <person name="Gladieux P."/>
            <person name="Thoren M.H."/>
            <person name="Johannesson H."/>
        </authorList>
    </citation>
    <scope>NUCLEOTIDE SEQUENCE</scope>
    <source>
        <strain evidence="2">8032-3</strain>
    </source>
</reference>
<dbReference type="RefSeq" id="XP_060281605.1">
    <property type="nucleotide sequence ID" value="XM_060425243.1"/>
</dbReference>
<gene>
    <name evidence="2" type="ORF">QBC33DRAFT_475625</name>
</gene>
<proteinExistence type="predicted"/>
<keyword evidence="1" id="KW-1133">Transmembrane helix</keyword>
<dbReference type="InterPro" id="IPR021822">
    <property type="entry name" value="DUF3405"/>
</dbReference>
<name>A0AAJ0BWS8_9PEZI</name>
<comment type="caution">
    <text evidence="2">The sequence shown here is derived from an EMBL/GenBank/DDBJ whole genome shotgun (WGS) entry which is preliminary data.</text>
</comment>
<organism evidence="2 3">
    <name type="scientific">Phialemonium atrogriseum</name>
    <dbReference type="NCBI Taxonomy" id="1093897"/>
    <lineage>
        <taxon>Eukaryota</taxon>
        <taxon>Fungi</taxon>
        <taxon>Dikarya</taxon>
        <taxon>Ascomycota</taxon>
        <taxon>Pezizomycotina</taxon>
        <taxon>Sordariomycetes</taxon>
        <taxon>Sordariomycetidae</taxon>
        <taxon>Cephalothecales</taxon>
        <taxon>Cephalothecaceae</taxon>
        <taxon>Phialemonium</taxon>
    </lineage>
</organism>
<dbReference type="PANTHER" id="PTHR36205:SF2">
    <property type="entry name" value="MAJOR FACILITATOR SUPERFAMILY TRANSPORTER"/>
    <property type="match status" value="1"/>
</dbReference>
<dbReference type="EMBL" id="MU839015">
    <property type="protein sequence ID" value="KAK1765392.1"/>
    <property type="molecule type" value="Genomic_DNA"/>
</dbReference>
<accession>A0AAJ0BWS8</accession>
<keyword evidence="1" id="KW-0472">Membrane</keyword>
<dbReference type="AlphaFoldDB" id="A0AAJ0BWS8"/>
<keyword evidence="1" id="KW-0812">Transmembrane</keyword>
<dbReference type="GeneID" id="85308430"/>
<dbReference type="Proteomes" id="UP001244011">
    <property type="component" value="Unassembled WGS sequence"/>
</dbReference>
<feature type="transmembrane region" description="Helical" evidence="1">
    <location>
        <begin position="12"/>
        <end position="32"/>
    </location>
</feature>
<sequence>MSFSRSCRRPRRLALVALMLCASSILTLYIMAPPTWEFAPLNFFEDHSVKRMPVAEPLAPLSKRVACQGPRGRDLSSSPDDELLSVKLNISYPTPFIGSHKDLGLEQTWMTVDGRYGPYGYGEEDGAYGRAKVDWDKVNWGGLQNKCFEQNKQRFPRAATGFTNEPRFRPTDAEVPPAVPTWDQFNSTRRTAIVVRAYNGFHYKPEDMFNLRSLMVETSLRTGGEYAVVLLVNIRGKDSNIFASKESYDKAFEAANIPEEFHSIALLWDEALLKSWYPKVGEHRTEWQVFQPLQLFALHYPEFDHYWQLEMDVRFLGDAGAYLDAVSAFARAEPRKQALERSTFPHVPAEDGDYAAFAAAVDAANAGGSRVWGPVRIPDVSPIGPVPPVRRPRDDARGAGAWGVGEDADVVVTSACADATSSTTWVYRDWVGGLRRGRDTPRLFCPPAIMRSSRALLLAVHDAQVRLGVRLPSESTLPSFAMWHGLKMSYPPQPVYFGRRDDAELARDWYRGGPRNSSGGLGPSDPQRSPEGGLSWWWENKWPREIVDAWVAGDAGRADLPYLLGVEGGRVYAPNVALHPVKTQ</sequence>
<dbReference type="PANTHER" id="PTHR36205">
    <property type="entry name" value="CHROMOSOME 19, WHOLE GENOME SHOTGUN SEQUENCE"/>
    <property type="match status" value="1"/>
</dbReference>
<dbReference type="Pfam" id="PF11885">
    <property type="entry name" value="DUF3405"/>
    <property type="match status" value="1"/>
</dbReference>